<evidence type="ECO:0000256" key="3">
    <source>
        <dbReference type="ARBA" id="ARBA00022795"/>
    </source>
</evidence>
<dbReference type="GO" id="GO:0044780">
    <property type="term" value="P:bacterial-type flagellum assembly"/>
    <property type="evidence" value="ECO:0007669"/>
    <property type="project" value="InterPro"/>
</dbReference>
<dbReference type="SUPFAM" id="SSF140566">
    <property type="entry name" value="FlgN-like"/>
    <property type="match status" value="1"/>
</dbReference>
<reference evidence="4 5" key="1">
    <citation type="submission" date="2020-03" db="EMBL/GenBank/DDBJ databases">
        <title>Complete genome sequence of Shewanella sp.</title>
        <authorList>
            <person name="Kim Y.-S."/>
            <person name="Kim S.-J."/>
            <person name="Jung H.-K."/>
            <person name="Kim K.-H."/>
        </authorList>
    </citation>
    <scope>NUCLEOTIDE SEQUENCE [LARGE SCALE GENOMIC DNA]</scope>
    <source>
        <strain evidence="4 5">PN3F2</strain>
    </source>
</reference>
<keyword evidence="5" id="KW-1185">Reference proteome</keyword>
<sequence length="141" mass="15422">MTDIATLLSHQQGILTSLKTIISAEKQALLDQDADALLKLAQDKQQYLINLKQNDDTLAKHPDKALLTSEPTLIEKVADSKLILAECKSLNQQNANLIELNIASMNRLSQALQVSRNASSLTYNDKGKTSTISTLGNDFKA</sequence>
<keyword evidence="4" id="KW-0969">Cilium</keyword>
<keyword evidence="4" id="KW-0966">Cell projection</keyword>
<keyword evidence="4" id="KW-0282">Flagellum</keyword>
<dbReference type="AlphaFoldDB" id="A0A6G9QHM2"/>
<gene>
    <name evidence="4" type="ORF">HBH39_05155</name>
</gene>
<dbReference type="InterPro" id="IPR036679">
    <property type="entry name" value="FlgN-like_sf"/>
</dbReference>
<dbReference type="RefSeq" id="WP_167676213.1">
    <property type="nucleotide sequence ID" value="NZ_CP050313.1"/>
</dbReference>
<dbReference type="Pfam" id="PF05130">
    <property type="entry name" value="FlgN"/>
    <property type="match status" value="1"/>
</dbReference>
<evidence type="ECO:0000256" key="2">
    <source>
        <dbReference type="ARBA" id="ARBA00007703"/>
    </source>
</evidence>
<name>A0A6G9QHM2_9GAMM</name>
<dbReference type="InterPro" id="IPR007809">
    <property type="entry name" value="FlgN-like"/>
</dbReference>
<evidence type="ECO:0000256" key="1">
    <source>
        <dbReference type="ARBA" id="ARBA00002397"/>
    </source>
</evidence>
<dbReference type="KEGG" id="saes:HBH39_05155"/>
<comment type="function">
    <text evidence="1">Required for the efficient initiation of filament assembly.</text>
</comment>
<keyword evidence="3" id="KW-1005">Bacterial flagellum biogenesis</keyword>
<protein>
    <submittedName>
        <fullName evidence="4">Flagellar protein FlgN</fullName>
    </submittedName>
</protein>
<comment type="similarity">
    <text evidence="2">Belongs to the FlgN family.</text>
</comment>
<dbReference type="EMBL" id="CP050313">
    <property type="protein sequence ID" value="QIR13962.1"/>
    <property type="molecule type" value="Genomic_DNA"/>
</dbReference>
<dbReference type="Gene3D" id="1.20.58.300">
    <property type="entry name" value="FlgN-like"/>
    <property type="match status" value="1"/>
</dbReference>
<evidence type="ECO:0000313" key="4">
    <source>
        <dbReference type="EMBL" id="QIR13962.1"/>
    </source>
</evidence>
<accession>A0A6G9QHM2</accession>
<proteinExistence type="inferred from homology"/>
<dbReference type="Proteomes" id="UP000502608">
    <property type="component" value="Chromosome"/>
</dbReference>
<evidence type="ECO:0000313" key="5">
    <source>
        <dbReference type="Proteomes" id="UP000502608"/>
    </source>
</evidence>
<organism evidence="4 5">
    <name type="scientific">Shewanella aestuarii</name>
    <dbReference type="NCBI Taxonomy" id="1028752"/>
    <lineage>
        <taxon>Bacteria</taxon>
        <taxon>Pseudomonadati</taxon>
        <taxon>Pseudomonadota</taxon>
        <taxon>Gammaproteobacteria</taxon>
        <taxon>Alteromonadales</taxon>
        <taxon>Shewanellaceae</taxon>
        <taxon>Shewanella</taxon>
    </lineage>
</organism>